<dbReference type="CDD" id="cd00761">
    <property type="entry name" value="Glyco_tranf_GTA_type"/>
    <property type="match status" value="1"/>
</dbReference>
<proteinExistence type="predicted"/>
<comment type="caution">
    <text evidence="2">The sequence shown here is derived from an EMBL/GenBank/DDBJ whole genome shotgun (WGS) entry which is preliminary data.</text>
</comment>
<dbReference type="Proteomes" id="UP000544090">
    <property type="component" value="Unassembled WGS sequence"/>
</dbReference>
<dbReference type="Pfam" id="PF00535">
    <property type="entry name" value="Glycos_transf_2"/>
    <property type="match status" value="1"/>
</dbReference>
<name>A0A7X6HB58_9MICC</name>
<sequence>MAEAATDRMEPVEVIIAVHARERPVRRAAASVLAAGTPGTVRATVVCHNMDSSPVREALDGLSDGLPEGTVRVLKLRDGIPSPAGPFNFGLRHAEAPWVALMGSDDELEPGALDAWRAAADGTMPALAVIAPMRTRGGRRILTPRARVLRGSRVDPVKDGLAYRTAPLGLIRREAVDRFGLRLAPGLRTGEDLEFGLRLWFSGEPIAYPAGAPCYVVGEDGGERVTAAVLPLAEQFRDLDRLLAARWLTGLPDKSREAVAVKLLRGHVVGAALRRGPDFGWTDEDRAELSRVITAITQLAPGASRLLSAPDEALLLAVRGQAGQVPGSAAVAGALRRRQAAGVVARSLTRRWPDNFRGESPLRTNLNSLLAAGLDRVCRAAGRSERKDAT</sequence>
<dbReference type="RefSeq" id="WP_168485151.1">
    <property type="nucleotide sequence ID" value="NZ_JAAZSQ010000002.1"/>
</dbReference>
<reference evidence="2 3" key="1">
    <citation type="submission" date="2020-04" db="EMBL/GenBank/DDBJ databases">
        <title>Arthrobacter sp. nov.</title>
        <authorList>
            <person name="Liu S."/>
        </authorList>
    </citation>
    <scope>NUCLEOTIDE SEQUENCE [LARGE SCALE GENOMIC DNA]</scope>
    <source>
        <strain evidence="2 3">E918</strain>
    </source>
</reference>
<evidence type="ECO:0000313" key="3">
    <source>
        <dbReference type="Proteomes" id="UP000544090"/>
    </source>
</evidence>
<dbReference type="InterPro" id="IPR029044">
    <property type="entry name" value="Nucleotide-diphossugar_trans"/>
</dbReference>
<dbReference type="SUPFAM" id="SSF53448">
    <property type="entry name" value="Nucleotide-diphospho-sugar transferases"/>
    <property type="match status" value="1"/>
</dbReference>
<accession>A0A7X6HB58</accession>
<dbReference type="Gene3D" id="3.90.550.10">
    <property type="entry name" value="Spore Coat Polysaccharide Biosynthesis Protein SpsA, Chain A"/>
    <property type="match status" value="1"/>
</dbReference>
<organism evidence="2 3">
    <name type="scientific">Arthrobacter mobilis</name>
    <dbReference type="NCBI Taxonomy" id="2724944"/>
    <lineage>
        <taxon>Bacteria</taxon>
        <taxon>Bacillati</taxon>
        <taxon>Actinomycetota</taxon>
        <taxon>Actinomycetes</taxon>
        <taxon>Micrococcales</taxon>
        <taxon>Micrococcaceae</taxon>
        <taxon>Arthrobacter</taxon>
    </lineage>
</organism>
<evidence type="ECO:0000259" key="1">
    <source>
        <dbReference type="Pfam" id="PF00535"/>
    </source>
</evidence>
<gene>
    <name evidence="2" type="ORF">HGG74_04680</name>
</gene>
<protein>
    <submittedName>
        <fullName evidence="2">Glycosyltransferase family 2 protein</fullName>
    </submittedName>
</protein>
<feature type="domain" description="Glycosyltransferase 2-like" evidence="1">
    <location>
        <begin position="14"/>
        <end position="178"/>
    </location>
</feature>
<evidence type="ECO:0000313" key="2">
    <source>
        <dbReference type="EMBL" id="NKX53848.1"/>
    </source>
</evidence>
<dbReference type="InterPro" id="IPR001173">
    <property type="entry name" value="Glyco_trans_2-like"/>
</dbReference>
<dbReference type="EMBL" id="JAAZSQ010000002">
    <property type="protein sequence ID" value="NKX53848.1"/>
    <property type="molecule type" value="Genomic_DNA"/>
</dbReference>
<dbReference type="GO" id="GO:0016740">
    <property type="term" value="F:transferase activity"/>
    <property type="evidence" value="ECO:0007669"/>
    <property type="project" value="UniProtKB-KW"/>
</dbReference>
<keyword evidence="2" id="KW-0808">Transferase</keyword>
<keyword evidence="3" id="KW-1185">Reference proteome</keyword>
<dbReference type="AlphaFoldDB" id="A0A7X6HB58"/>